<dbReference type="EMBL" id="SJPN01000004">
    <property type="protein sequence ID" value="TWU02611.1"/>
    <property type="molecule type" value="Genomic_DNA"/>
</dbReference>
<protein>
    <submittedName>
        <fullName evidence="1">Uncharacterized protein</fullName>
    </submittedName>
</protein>
<gene>
    <name evidence="1" type="ORF">Pla52n_36670</name>
</gene>
<keyword evidence="2" id="KW-1185">Reference proteome</keyword>
<evidence type="ECO:0000313" key="2">
    <source>
        <dbReference type="Proteomes" id="UP000320176"/>
    </source>
</evidence>
<name>A0A5C6AT72_9BACT</name>
<evidence type="ECO:0000313" key="1">
    <source>
        <dbReference type="EMBL" id="TWU02611.1"/>
    </source>
</evidence>
<dbReference type="AlphaFoldDB" id="A0A5C6AT72"/>
<dbReference type="Proteomes" id="UP000320176">
    <property type="component" value="Unassembled WGS sequence"/>
</dbReference>
<comment type="caution">
    <text evidence="1">The sequence shown here is derived from an EMBL/GenBank/DDBJ whole genome shotgun (WGS) entry which is preliminary data.</text>
</comment>
<sequence>MNHRCAQPTHEAVVKFSEVRTVSEFRDFHEKLRRQAGYFAKTRAMELAVYFVREIERNNLIHLHLLIRTSTDDLADVLGKIVQKASGSTAELAHCENIRSVAAITRYKVKDMADVQDGEREVLLFKKGLG</sequence>
<organism evidence="1 2">
    <name type="scientific">Stieleria varia</name>
    <dbReference type="NCBI Taxonomy" id="2528005"/>
    <lineage>
        <taxon>Bacteria</taxon>
        <taxon>Pseudomonadati</taxon>
        <taxon>Planctomycetota</taxon>
        <taxon>Planctomycetia</taxon>
        <taxon>Pirellulales</taxon>
        <taxon>Pirellulaceae</taxon>
        <taxon>Stieleria</taxon>
    </lineage>
</organism>
<dbReference type="OrthoDB" id="9929754at2"/>
<reference evidence="1 2" key="1">
    <citation type="submission" date="2019-02" db="EMBL/GenBank/DDBJ databases">
        <title>Deep-cultivation of Planctomycetes and their phenomic and genomic characterization uncovers novel biology.</title>
        <authorList>
            <person name="Wiegand S."/>
            <person name="Jogler M."/>
            <person name="Boedeker C."/>
            <person name="Pinto D."/>
            <person name="Vollmers J."/>
            <person name="Rivas-Marin E."/>
            <person name="Kohn T."/>
            <person name="Peeters S.H."/>
            <person name="Heuer A."/>
            <person name="Rast P."/>
            <person name="Oberbeckmann S."/>
            <person name="Bunk B."/>
            <person name="Jeske O."/>
            <person name="Meyerdierks A."/>
            <person name="Storesund J.E."/>
            <person name="Kallscheuer N."/>
            <person name="Luecker S."/>
            <person name="Lage O.M."/>
            <person name="Pohl T."/>
            <person name="Merkel B.J."/>
            <person name="Hornburger P."/>
            <person name="Mueller R.-W."/>
            <person name="Bruemmer F."/>
            <person name="Labrenz M."/>
            <person name="Spormann A.M."/>
            <person name="Op Den Camp H."/>
            <person name="Overmann J."/>
            <person name="Amann R."/>
            <person name="Jetten M.S.M."/>
            <person name="Mascher T."/>
            <person name="Medema M.H."/>
            <person name="Devos D.P."/>
            <person name="Kaster A.-K."/>
            <person name="Ovreas L."/>
            <person name="Rohde M."/>
            <person name="Galperin M.Y."/>
            <person name="Jogler C."/>
        </authorList>
    </citation>
    <scope>NUCLEOTIDE SEQUENCE [LARGE SCALE GENOMIC DNA]</scope>
    <source>
        <strain evidence="1 2">Pla52n</strain>
    </source>
</reference>
<proteinExistence type="predicted"/>
<dbReference type="RefSeq" id="WP_146520908.1">
    <property type="nucleotide sequence ID" value="NZ_CP151726.1"/>
</dbReference>
<accession>A0A5C6AT72</accession>